<dbReference type="EMBL" id="BLRW01000032">
    <property type="protein sequence ID" value="GFP22931.1"/>
    <property type="molecule type" value="Genomic_DNA"/>
</dbReference>
<dbReference type="RefSeq" id="WP_176235836.1">
    <property type="nucleotide sequence ID" value="NZ_BLRU01000061.1"/>
</dbReference>
<dbReference type="CDD" id="cd18615">
    <property type="entry name" value="GH130"/>
    <property type="match status" value="1"/>
</dbReference>
<protein>
    <submittedName>
        <fullName evidence="5">Beta-1,4-mannooligosaccharide/beta-1,4-mannosyl-N-acetylglucosamine phosphorylase</fullName>
    </submittedName>
</protein>
<organism evidence="5 10">
    <name type="scientific">Candidatus Hakubella thermalkaliphila</name>
    <dbReference type="NCBI Taxonomy" id="2754717"/>
    <lineage>
        <taxon>Bacteria</taxon>
        <taxon>Bacillati</taxon>
        <taxon>Actinomycetota</taxon>
        <taxon>Actinomycetota incertae sedis</taxon>
        <taxon>Candidatus Hakubellales</taxon>
        <taxon>Candidatus Hakubellaceae</taxon>
        <taxon>Candidatus Hakubella</taxon>
    </lineage>
</organism>
<dbReference type="Gene3D" id="2.115.10.20">
    <property type="entry name" value="Glycosyl hydrolase domain, family 43"/>
    <property type="match status" value="1"/>
</dbReference>
<dbReference type="EMBL" id="BLRU01000061">
    <property type="protein sequence ID" value="GFP19320.1"/>
    <property type="molecule type" value="Genomic_DNA"/>
</dbReference>
<evidence type="ECO:0000313" key="10">
    <source>
        <dbReference type="Proteomes" id="UP000585609"/>
    </source>
</evidence>
<dbReference type="SUPFAM" id="SSF75005">
    <property type="entry name" value="Arabinanase/levansucrase/invertase"/>
    <property type="match status" value="1"/>
</dbReference>
<dbReference type="Proteomes" id="UP000588083">
    <property type="component" value="Unassembled WGS sequence"/>
</dbReference>
<comment type="caution">
    <text evidence="5">The sequence shown here is derived from an EMBL/GenBank/DDBJ whole genome shotgun (WGS) entry which is preliminary data.</text>
</comment>
<dbReference type="Proteomes" id="UP000585609">
    <property type="component" value="Unassembled WGS sequence"/>
</dbReference>
<evidence type="ECO:0000313" key="6">
    <source>
        <dbReference type="EMBL" id="GFP30592.1"/>
    </source>
</evidence>
<dbReference type="InterPro" id="IPR007184">
    <property type="entry name" value="Mannoside_phosphorylase"/>
</dbReference>
<keyword evidence="11" id="KW-1185">Reference proteome</keyword>
<dbReference type="GO" id="GO:0016757">
    <property type="term" value="F:glycosyltransferase activity"/>
    <property type="evidence" value="ECO:0007669"/>
    <property type="project" value="UniProtKB-KW"/>
</dbReference>
<evidence type="ECO:0000313" key="7">
    <source>
        <dbReference type="EMBL" id="GFP39610.1"/>
    </source>
</evidence>
<dbReference type="PANTHER" id="PTHR34106">
    <property type="entry name" value="GLYCOSIDASE"/>
    <property type="match status" value="1"/>
</dbReference>
<dbReference type="Pfam" id="PF04041">
    <property type="entry name" value="Glyco_hydro_130"/>
    <property type="match status" value="1"/>
</dbReference>
<dbReference type="PIRSF" id="PIRSF016202">
    <property type="entry name" value="PH1107"/>
    <property type="match status" value="1"/>
</dbReference>
<keyword evidence="1" id="KW-0328">Glycosyltransferase</keyword>
<dbReference type="Proteomes" id="UP000569018">
    <property type="component" value="Unassembled WGS sequence"/>
</dbReference>
<evidence type="ECO:0000256" key="1">
    <source>
        <dbReference type="ARBA" id="ARBA00022676"/>
    </source>
</evidence>
<dbReference type="PANTHER" id="PTHR34106:SF5">
    <property type="entry name" value="GLYCOSIDASE"/>
    <property type="match status" value="1"/>
</dbReference>
<evidence type="ECO:0000313" key="4">
    <source>
        <dbReference type="EMBL" id="GFP19320.1"/>
    </source>
</evidence>
<evidence type="ECO:0000313" key="11">
    <source>
        <dbReference type="Proteomes" id="UP000588083"/>
    </source>
</evidence>
<evidence type="ECO:0000256" key="3">
    <source>
        <dbReference type="ARBA" id="ARBA00024356"/>
    </source>
</evidence>
<dbReference type="AlphaFoldDB" id="A0A6V8NUJ0"/>
<evidence type="ECO:0000256" key="2">
    <source>
        <dbReference type="ARBA" id="ARBA00022679"/>
    </source>
</evidence>
<dbReference type="Proteomes" id="UP000574717">
    <property type="component" value="Unassembled WGS sequence"/>
</dbReference>
<evidence type="ECO:0000313" key="9">
    <source>
        <dbReference type="Proteomes" id="UP000574717"/>
    </source>
</evidence>
<evidence type="ECO:0000313" key="8">
    <source>
        <dbReference type="Proteomes" id="UP000569018"/>
    </source>
</evidence>
<dbReference type="EMBL" id="BLSD01000068">
    <property type="protein sequence ID" value="GFP39610.1"/>
    <property type="molecule type" value="Genomic_DNA"/>
</dbReference>
<gene>
    <name evidence="4" type="ORF">HKBW3S03_00825</name>
    <name evidence="5" type="ORF">HKBW3S09_00398</name>
    <name evidence="6" type="ORF">HKBW3S34_01512</name>
    <name evidence="7" type="ORF">HKBW3S47_01308</name>
</gene>
<evidence type="ECO:0000313" key="5">
    <source>
        <dbReference type="EMBL" id="GFP22931.1"/>
    </source>
</evidence>
<dbReference type="EMBL" id="BLRZ01000080">
    <property type="protein sequence ID" value="GFP30592.1"/>
    <property type="molecule type" value="Genomic_DNA"/>
</dbReference>
<sequence>MGTLANYKRSKYLFRRYEGNPILTPAEWPYPANAVFNPAATEIAGETLLLVRVEDMRGFSHLTVARSKDGKTNWRIDPTPMVGPNSHVQEERWGIEDPRIVLLEEEQEYAITYVSFSKGGPLVSLMMTKDFHTFARLGPLLPPEDKDASLFPRRFKGRFALIHRPIIRGEAHIWISFSPDLKHWGDHQVLIPVRRGWWDCHRVGLGAQPIETKEGWLIIYHGVRQTASSSVYRVGLALLDLDEPWKMIRRSEEWVFGPKESYERVGDVPGVTFPSGAIVDKETDELRLYYGAADTSVGLAIADMGELIEYVRSCPTPQSTERESEE</sequence>
<accession>A0A6V8NUJ0</accession>
<proteinExistence type="inferred from homology"/>
<reference evidence="8 9" key="1">
    <citation type="journal article" date="2020" name="Front. Microbiol.">
        <title>Single-cell genomics of novel Actinobacteria with the Wood-Ljungdahl pathway discovered in a serpentinizing system.</title>
        <authorList>
            <person name="Merino N."/>
            <person name="Kawai M."/>
            <person name="Boyd E.S."/>
            <person name="Colman D.R."/>
            <person name="McGlynn S.E."/>
            <person name="Nealson K.H."/>
            <person name="Kurokawa K."/>
            <person name="Hongoh Y."/>
        </authorList>
    </citation>
    <scope>NUCLEOTIDE SEQUENCE [LARGE SCALE GENOMIC DNA]</scope>
    <source>
        <strain evidence="4 9">S03</strain>
        <strain evidence="5 10">S09_30</strain>
        <strain evidence="6 11">S34</strain>
        <strain evidence="7 8">S47</strain>
    </source>
</reference>
<keyword evidence="2" id="KW-0808">Transferase</keyword>
<comment type="similarity">
    <text evidence="3">Belongs to the glycosyl hydrolase 130 family.</text>
</comment>
<name>A0A6V8NUJ0_9ACTN</name>
<dbReference type="InterPro" id="IPR023296">
    <property type="entry name" value="Glyco_hydro_beta-prop_sf"/>
</dbReference>